<comment type="caution">
    <text evidence="8">The sequence shown here is derived from an EMBL/GenBank/DDBJ whole genome shotgun (WGS) entry which is preliminary data.</text>
</comment>
<dbReference type="Proteomes" id="UP000531231">
    <property type="component" value="Unassembled WGS sequence"/>
</dbReference>
<keyword evidence="5" id="KW-0862">Zinc</keyword>
<evidence type="ECO:0000256" key="5">
    <source>
        <dbReference type="ARBA" id="ARBA00022833"/>
    </source>
</evidence>
<proteinExistence type="predicted"/>
<evidence type="ECO:0000313" key="8">
    <source>
        <dbReference type="EMBL" id="MBB5092490.1"/>
    </source>
</evidence>
<dbReference type="CDD" id="cd07324">
    <property type="entry name" value="M48C_Oma1-like"/>
    <property type="match status" value="1"/>
</dbReference>
<dbReference type="Gene3D" id="3.30.2010.10">
    <property type="entry name" value="Metalloproteases ('zincins'), catalytic domain"/>
    <property type="match status" value="1"/>
</dbReference>
<keyword evidence="4" id="KW-0378">Hydrolase</keyword>
<gene>
    <name evidence="8" type="ORF">HNQ68_003047</name>
</gene>
<evidence type="ECO:0000256" key="4">
    <source>
        <dbReference type="ARBA" id="ARBA00022801"/>
    </source>
</evidence>
<keyword evidence="6" id="KW-0482">Metalloprotease</keyword>
<dbReference type="EMBL" id="JACHIL010000006">
    <property type="protein sequence ID" value="MBB5092490.1"/>
    <property type="molecule type" value="Genomic_DNA"/>
</dbReference>
<keyword evidence="2 8" id="KW-0645">Protease</keyword>
<evidence type="ECO:0000256" key="2">
    <source>
        <dbReference type="ARBA" id="ARBA00022670"/>
    </source>
</evidence>
<dbReference type="Pfam" id="PF01435">
    <property type="entry name" value="Peptidase_M48"/>
    <property type="match status" value="1"/>
</dbReference>
<dbReference type="InterPro" id="IPR001915">
    <property type="entry name" value="Peptidase_M48"/>
</dbReference>
<dbReference type="GO" id="GO:0004222">
    <property type="term" value="F:metalloendopeptidase activity"/>
    <property type="evidence" value="ECO:0007669"/>
    <property type="project" value="InterPro"/>
</dbReference>
<evidence type="ECO:0000313" key="9">
    <source>
        <dbReference type="Proteomes" id="UP000531231"/>
    </source>
</evidence>
<keyword evidence="9" id="KW-1185">Reference proteome</keyword>
<evidence type="ECO:0000256" key="3">
    <source>
        <dbReference type="ARBA" id="ARBA00022723"/>
    </source>
</evidence>
<dbReference type="GO" id="GO:0046872">
    <property type="term" value="F:metal ion binding"/>
    <property type="evidence" value="ECO:0007669"/>
    <property type="project" value="UniProtKB-KW"/>
</dbReference>
<accession>A0A7W8EPD9</accession>
<organism evidence="8 9">
    <name type="scientific">Pseudochrobactrum saccharolyticum</name>
    <dbReference type="NCBI Taxonomy" id="354352"/>
    <lineage>
        <taxon>Bacteria</taxon>
        <taxon>Pseudomonadati</taxon>
        <taxon>Pseudomonadota</taxon>
        <taxon>Alphaproteobacteria</taxon>
        <taxon>Hyphomicrobiales</taxon>
        <taxon>Brucellaceae</taxon>
        <taxon>Pseudochrobactrum</taxon>
    </lineage>
</organism>
<reference evidence="8 9" key="1">
    <citation type="submission" date="2020-08" db="EMBL/GenBank/DDBJ databases">
        <title>Genomic Encyclopedia of Type Strains, Phase IV (KMG-IV): sequencing the most valuable type-strain genomes for metagenomic binning, comparative biology and taxonomic classification.</title>
        <authorList>
            <person name="Goeker M."/>
        </authorList>
    </citation>
    <scope>NUCLEOTIDE SEQUENCE [LARGE SCALE GENOMIC DNA]</scope>
    <source>
        <strain evidence="8 9">DSM 25620</strain>
    </source>
</reference>
<comment type="cofactor">
    <cofactor evidence="1">
        <name>Zn(2+)</name>
        <dbReference type="ChEBI" id="CHEBI:29105"/>
    </cofactor>
</comment>
<evidence type="ECO:0000256" key="6">
    <source>
        <dbReference type="ARBA" id="ARBA00023049"/>
    </source>
</evidence>
<dbReference type="GO" id="GO:0051603">
    <property type="term" value="P:proteolysis involved in protein catabolic process"/>
    <property type="evidence" value="ECO:0007669"/>
    <property type="project" value="TreeGrafter"/>
</dbReference>
<evidence type="ECO:0000259" key="7">
    <source>
        <dbReference type="PROSITE" id="PS51782"/>
    </source>
</evidence>
<dbReference type="PANTHER" id="PTHR22726:SF1">
    <property type="entry name" value="METALLOENDOPEPTIDASE OMA1, MITOCHONDRIAL"/>
    <property type="match status" value="1"/>
</dbReference>
<evidence type="ECO:0000256" key="1">
    <source>
        <dbReference type="ARBA" id="ARBA00001947"/>
    </source>
</evidence>
<dbReference type="PANTHER" id="PTHR22726">
    <property type="entry name" value="METALLOENDOPEPTIDASE OMA1"/>
    <property type="match status" value="1"/>
</dbReference>
<dbReference type="GO" id="GO:0016020">
    <property type="term" value="C:membrane"/>
    <property type="evidence" value="ECO:0007669"/>
    <property type="project" value="TreeGrafter"/>
</dbReference>
<feature type="domain" description="LysM" evidence="7">
    <location>
        <begin position="503"/>
        <end position="550"/>
    </location>
</feature>
<name>A0A7W8EPD9_9HYPH</name>
<dbReference type="PROSITE" id="PS51782">
    <property type="entry name" value="LYSM"/>
    <property type="match status" value="1"/>
</dbReference>
<dbReference type="InterPro" id="IPR018392">
    <property type="entry name" value="LysM"/>
</dbReference>
<sequence>MKYRKNHFTSIQKSIVYIAGNSLADEQTESLNRPCNRHRQISFEVNGDTTLDMLLRAARFSAAEKPSISPVFKRSAAIGLVALLSACRTVDFSDPDVIGPSSNPVTVANVSKNDKLAQLGAQQHPRILATYGGEYKDAKLERMVAKIVGNLTTVSDNPDQTYRITILNSPNINAFALPGGYLYVTRGLLALANDSSEVAAVIAHEMGHVTANHGILRQAKEAESVLAKRVASEVLHDDAAGREAAIRSKLRLAQFSRNQELQADAIGIKMIGAAGYDPFASARFLQSMEAYTGFRSVSGATDASLDFLASHPATPQRVDLAIGHARRIGAPGVGTTDRPSFLNGIDGLLYGDTPQEGFVRERTFIHPKLGVTFSVPQGFTIDNSASAVMASGPGELAIRFDGAALPQGGDLAAYLRSGWVTGLDEQSVQTTTINGLPAATARASADKWQFEIVVIASGQKVYRFLIAAPKNSNALSTTTQATTQSFRVLTPAEQAAAKPLRIRVISVKAGDTLGSLANRMQGTDRKLDLFRLLNALPSGGTVSAGDRVKIISE</sequence>
<dbReference type="AlphaFoldDB" id="A0A7W8EPD9"/>
<dbReference type="InterPro" id="IPR051156">
    <property type="entry name" value="Mito/Outer_Membr_Metalloprot"/>
</dbReference>
<protein>
    <submittedName>
        <fullName evidence="8">Putative Zn-dependent protease</fullName>
    </submittedName>
</protein>
<keyword evidence="3" id="KW-0479">Metal-binding</keyword>